<evidence type="ECO:0008006" key="3">
    <source>
        <dbReference type="Google" id="ProtNLM"/>
    </source>
</evidence>
<organism evidence="1 2">
    <name type="scientific">Bradyrhizobium macuxiense</name>
    <dbReference type="NCBI Taxonomy" id="1755647"/>
    <lineage>
        <taxon>Bacteria</taxon>
        <taxon>Pseudomonadati</taxon>
        <taxon>Pseudomonadota</taxon>
        <taxon>Alphaproteobacteria</taxon>
        <taxon>Hyphomicrobiales</taxon>
        <taxon>Nitrobacteraceae</taxon>
        <taxon>Bradyrhizobium</taxon>
    </lineage>
</organism>
<keyword evidence="2" id="KW-1185">Reference proteome</keyword>
<evidence type="ECO:0000313" key="1">
    <source>
        <dbReference type="EMBL" id="KWV57402.1"/>
    </source>
</evidence>
<protein>
    <recommendedName>
        <fullName evidence="3">DUF1488 domain-containing protein</fullName>
    </recommendedName>
</protein>
<evidence type="ECO:0000313" key="2">
    <source>
        <dbReference type="Proteomes" id="UP000057737"/>
    </source>
</evidence>
<dbReference type="SUPFAM" id="SSF160272">
    <property type="entry name" value="Shew3726-like"/>
    <property type="match status" value="1"/>
</dbReference>
<dbReference type="Proteomes" id="UP000057737">
    <property type="component" value="Unassembled WGS sequence"/>
</dbReference>
<dbReference type="AlphaFoldDB" id="A0A109JYE5"/>
<proteinExistence type="predicted"/>
<dbReference type="Pfam" id="PF07369">
    <property type="entry name" value="DUF1488"/>
    <property type="match status" value="1"/>
</dbReference>
<dbReference type="OrthoDB" id="8250143at2"/>
<sequence length="96" mass="10526">MPLTRGRIGGYDPERLAFGFIMLDGDQPVECQISDAAMDELAGARGTPSMARQAQFVALRDVVEKIASDLYDSGPMVKGVTIRIFTKHIPKQQNES</sequence>
<dbReference type="InterPro" id="IPR036692">
    <property type="entry name" value="Shew3726-like_sf"/>
</dbReference>
<accession>A0A109JYE5</accession>
<dbReference type="EMBL" id="LNCU01000042">
    <property type="protein sequence ID" value="KWV57402.1"/>
    <property type="molecule type" value="Genomic_DNA"/>
</dbReference>
<gene>
    <name evidence="1" type="ORF">AS156_39520</name>
</gene>
<dbReference type="InterPro" id="IPR009962">
    <property type="entry name" value="DUF1488"/>
</dbReference>
<reference evidence="1 2" key="1">
    <citation type="submission" date="2015-11" db="EMBL/GenBank/DDBJ databases">
        <title>Draft Genome Sequence of the Strain BR 10303 (Bradyrhizobium sp.) isolated from nodules of Centrolobium paraense.</title>
        <authorList>
            <person name="Zelli J.E."/>
            <person name="Simoes-Araujo J.L."/>
            <person name="Barauna A.C."/>
            <person name="Silva K."/>
        </authorList>
    </citation>
    <scope>NUCLEOTIDE SEQUENCE [LARGE SCALE GENOMIC DNA]</scope>
    <source>
        <strain evidence="1 2">BR 10303</strain>
    </source>
</reference>
<dbReference type="RefSeq" id="WP_066505636.1">
    <property type="nucleotide sequence ID" value="NZ_LNCU01000042.1"/>
</dbReference>
<name>A0A109JYE5_9BRAD</name>
<comment type="caution">
    <text evidence="1">The sequence shown here is derived from an EMBL/GenBank/DDBJ whole genome shotgun (WGS) entry which is preliminary data.</text>
</comment>